<dbReference type="STRING" id="1441930.Z042_04840"/>
<organism evidence="1 2">
    <name type="scientific">Chania multitudinisentens RB-25</name>
    <dbReference type="NCBI Taxonomy" id="1441930"/>
    <lineage>
        <taxon>Bacteria</taxon>
        <taxon>Pseudomonadati</taxon>
        <taxon>Pseudomonadota</taxon>
        <taxon>Gammaproteobacteria</taxon>
        <taxon>Enterobacterales</taxon>
        <taxon>Yersiniaceae</taxon>
        <taxon>Chania</taxon>
    </lineage>
</organism>
<keyword evidence="2" id="KW-1185">Reference proteome</keyword>
<sequence>MTSALITFAVIAWLMQIALGWWQIQRFNHAFDRLCQLGSVGVGRSSGRFKPRVILALAFDEQQRVCGSLLMRGLTIFAQPKQLNMLHGMHQQDLYPDVIFPEDQACQTALSLAIGPKP</sequence>
<reference evidence="1 2" key="2">
    <citation type="submission" date="2015-03" db="EMBL/GenBank/DDBJ databases">
        <authorList>
            <person name="Chan K.-G."/>
        </authorList>
    </citation>
    <scope>NUCLEOTIDE SEQUENCE [LARGE SCALE GENOMIC DNA]</scope>
    <source>
        <strain evidence="1 2">RB-25</strain>
    </source>
</reference>
<dbReference type="eggNOG" id="COG4578">
    <property type="taxonomic scope" value="Bacteria"/>
</dbReference>
<dbReference type="Pfam" id="PF06923">
    <property type="entry name" value="GutM"/>
    <property type="match status" value="1"/>
</dbReference>
<dbReference type="PATRIC" id="fig|1441930.4.peg.968"/>
<name>W0L9R2_9GAMM</name>
<evidence type="ECO:0000313" key="2">
    <source>
        <dbReference type="Proteomes" id="UP000019030"/>
    </source>
</evidence>
<accession>W0L9R2</accession>
<reference evidence="1 2" key="1">
    <citation type="submission" date="2014-01" db="EMBL/GenBank/DDBJ databases">
        <title>Isolation of Serratia multitudinisentens RB-25 from Ex-Landfill site.</title>
        <authorList>
            <person name="Robson E.H.J."/>
        </authorList>
    </citation>
    <scope>NUCLEOTIDE SEQUENCE [LARGE SCALE GENOMIC DNA]</scope>
    <source>
        <strain evidence="1 2">RB-25</strain>
    </source>
</reference>
<dbReference type="KEGG" id="sfo:Z042_04840"/>
<dbReference type="Proteomes" id="UP000019030">
    <property type="component" value="Chromosome"/>
</dbReference>
<evidence type="ECO:0000313" key="1">
    <source>
        <dbReference type="EMBL" id="AHG19007.1"/>
    </source>
</evidence>
<dbReference type="OrthoDB" id="4774974at2"/>
<dbReference type="EMBL" id="CP007044">
    <property type="protein sequence ID" value="AHG19007.1"/>
    <property type="molecule type" value="Genomic_DNA"/>
</dbReference>
<dbReference type="NCBIfam" id="NF007592">
    <property type="entry name" value="PRK10234.1"/>
    <property type="match status" value="1"/>
</dbReference>
<proteinExistence type="predicted"/>
<dbReference type="RefSeq" id="WP_024912660.1">
    <property type="nucleotide sequence ID" value="NZ_CP007044.2"/>
</dbReference>
<dbReference type="HOGENOM" id="CLU_124480_1_0_6"/>
<protein>
    <submittedName>
        <fullName evidence="1">XRE family transcriptional regulator</fullName>
    </submittedName>
</protein>
<dbReference type="InterPro" id="IPR009693">
    <property type="entry name" value="Glucitol_operon_activator"/>
</dbReference>
<dbReference type="PIRSF" id="PIRSF011474">
    <property type="entry name" value="Glucitol_operon_activator"/>
    <property type="match status" value="1"/>
</dbReference>
<gene>
    <name evidence="1" type="ORF">Z042_04840</name>
</gene>
<dbReference type="AlphaFoldDB" id="W0L9R2"/>